<dbReference type="Proteomes" id="UP000307173">
    <property type="component" value="Unassembled WGS sequence"/>
</dbReference>
<dbReference type="Pfam" id="PF03399">
    <property type="entry name" value="SAC3_GANP"/>
    <property type="match status" value="1"/>
</dbReference>
<keyword evidence="3" id="KW-1185">Reference proteome</keyword>
<proteinExistence type="predicted"/>
<name>A0A4T0WW86_9ASCO</name>
<dbReference type="EMBL" id="SELW01000653">
    <property type="protein sequence ID" value="TID15457.1"/>
    <property type="molecule type" value="Genomic_DNA"/>
</dbReference>
<dbReference type="GO" id="GO:0005634">
    <property type="term" value="C:nucleus"/>
    <property type="evidence" value="ECO:0007669"/>
    <property type="project" value="TreeGrafter"/>
</dbReference>
<dbReference type="OrthoDB" id="199574at2759"/>
<evidence type="ECO:0000259" key="1">
    <source>
        <dbReference type="Pfam" id="PF03399"/>
    </source>
</evidence>
<dbReference type="InterPro" id="IPR045107">
    <property type="entry name" value="SAC3/GANP/THP3"/>
</dbReference>
<evidence type="ECO:0000313" key="3">
    <source>
        <dbReference type="Proteomes" id="UP000307173"/>
    </source>
</evidence>
<evidence type="ECO:0000313" key="2">
    <source>
        <dbReference type="EMBL" id="TID15457.1"/>
    </source>
</evidence>
<protein>
    <recommendedName>
        <fullName evidence="1">SAC3/GANP/THP3 conserved domain-containing protein</fullName>
    </recommendedName>
</protein>
<gene>
    <name evidence="2" type="ORF">CANINC_004423</name>
</gene>
<dbReference type="InterPro" id="IPR005062">
    <property type="entry name" value="SAC3/GANP/THP3_conserved"/>
</dbReference>
<dbReference type="PANTHER" id="PTHR12436">
    <property type="entry name" value="80 KDA MCM3-ASSOCIATED PROTEIN"/>
    <property type="match status" value="1"/>
</dbReference>
<feature type="domain" description="SAC3/GANP/THP3 conserved" evidence="1">
    <location>
        <begin position="210"/>
        <end position="287"/>
    </location>
</feature>
<comment type="caution">
    <text evidence="2">The sequence shown here is derived from an EMBL/GenBank/DDBJ whole genome shotgun (WGS) entry which is preliminary data.</text>
</comment>
<dbReference type="AlphaFoldDB" id="A0A4T0WW86"/>
<dbReference type="PANTHER" id="PTHR12436:SF4">
    <property type="entry name" value="LEUKOCYTE RECEPTOR CLUSTER MEMBER 8"/>
    <property type="match status" value="1"/>
</dbReference>
<dbReference type="Gene3D" id="1.25.40.990">
    <property type="match status" value="1"/>
</dbReference>
<reference evidence="2 3" key="1">
    <citation type="journal article" date="2019" name="Front. Genet.">
        <title>Whole-Genome Sequencing of the Opportunistic Yeast Pathogen Candida inconspicua Uncovers Its Hybrid Origin.</title>
        <authorList>
            <person name="Mixao V."/>
            <person name="Hansen A.P."/>
            <person name="Saus E."/>
            <person name="Boekhout T."/>
            <person name="Lass-Florl C."/>
            <person name="Gabaldon T."/>
        </authorList>
    </citation>
    <scope>NUCLEOTIDE SEQUENCE [LARGE SCALE GENOMIC DNA]</scope>
    <source>
        <strain evidence="2 3">CBS 180</strain>
    </source>
</reference>
<accession>A0A4T0WW86</accession>
<organism evidence="2 3">
    <name type="scientific">Pichia inconspicua</name>
    <dbReference type="NCBI Taxonomy" id="52247"/>
    <lineage>
        <taxon>Eukaryota</taxon>
        <taxon>Fungi</taxon>
        <taxon>Dikarya</taxon>
        <taxon>Ascomycota</taxon>
        <taxon>Saccharomycotina</taxon>
        <taxon>Pichiomycetes</taxon>
        <taxon>Pichiales</taxon>
        <taxon>Pichiaceae</taxon>
        <taxon>Pichia</taxon>
    </lineage>
</organism>
<sequence>MPSKNSHNSIKTSTNTISVNKWKDPSNWPAALHDFVNKCFAEANKKNYSSKQNTIFRNQMKDIINLAIKEDKVLTNDWTKQTIPFLIDSKKAKLALHCDLNSSEKDTEEPAEVKKRNIFGEVESDDNDSNGLEVSKPTKSISISETIGRLKKQKVTTQPLKFTQKKVENMSNKRKLEERSKRFERELSISTSISLSDDSISTEPIVGKNQTLEKKYLRLTSQPRPETVRPLHILKQTLQLLFDKFFEGASYHYMCDQCKSLRQDLTVQNIKNDFTIMAYEFHSKLAILNGDWGEFNQCQSQLKILYDRDDLEKPNRLEFLSYRILYYIFTDNGNEIHELEAHLMEENGHYAENEFLSKALQISVAIFTSDFYQLSTIVNELMSENNEKESLILSRGENENRLLITDTKALLLKHGPFFFFTKFLVSIMERENIRTLASLCNGFKQLPVNFLTEILCLKTDENLFEFLSQKQLMSFVNEEKTAFNAQQARSRVDQLKSSAFRKIDIKGQV</sequence>
<dbReference type="STRING" id="52247.A0A4T0WW86"/>